<keyword evidence="2" id="KW-1185">Reference proteome</keyword>
<organism evidence="1 2">
    <name type="scientific">Noviherbaspirillum pedocola</name>
    <dbReference type="NCBI Taxonomy" id="2801341"/>
    <lineage>
        <taxon>Bacteria</taxon>
        <taxon>Pseudomonadati</taxon>
        <taxon>Pseudomonadota</taxon>
        <taxon>Betaproteobacteria</taxon>
        <taxon>Burkholderiales</taxon>
        <taxon>Oxalobacteraceae</taxon>
        <taxon>Noviherbaspirillum</taxon>
    </lineage>
</organism>
<dbReference type="Proteomes" id="UP000622890">
    <property type="component" value="Unassembled WGS sequence"/>
</dbReference>
<dbReference type="SUPFAM" id="SSF53187">
    <property type="entry name" value="Zn-dependent exopeptidases"/>
    <property type="match status" value="1"/>
</dbReference>
<name>A0A934SN40_9BURK</name>
<gene>
    <name evidence="1" type="ORF">JJB74_03080</name>
</gene>
<dbReference type="RefSeq" id="WP_200590330.1">
    <property type="nucleotide sequence ID" value="NZ_JAEPBG010000001.1"/>
</dbReference>
<comment type="caution">
    <text evidence="1">The sequence shown here is derived from an EMBL/GenBank/DDBJ whole genome shotgun (WGS) entry which is preliminary data.</text>
</comment>
<proteinExistence type="predicted"/>
<protein>
    <submittedName>
        <fullName evidence="1">N-formylglutamate amidohydrolase</fullName>
    </submittedName>
</protein>
<evidence type="ECO:0000313" key="2">
    <source>
        <dbReference type="Proteomes" id="UP000622890"/>
    </source>
</evidence>
<accession>A0A934SN40</accession>
<evidence type="ECO:0000313" key="1">
    <source>
        <dbReference type="EMBL" id="MBK4733591.1"/>
    </source>
</evidence>
<sequence>MERDAFLISCEHGGKRVPPQWRALFAPHAALLSSHRGYDKGALRMARELAAALDAPLFAATVSRLLIELNRSPGHPQLYSAVTRALSVAERRDIFEHCYLPYRRAVEERIADLVAQGRRVIHVSSHSFTPELDGAVRNADIGLLYDPKRHGEAALCRRWREALGLRAPALRVRMNYPYAGSADGFTTWLRRRFGAEQYVGIELEINQKHASMRSGDWPALRAAVIAALREAGDAH</sequence>
<dbReference type="InterPro" id="IPR007709">
    <property type="entry name" value="N-FG_amidohydro"/>
</dbReference>
<dbReference type="EMBL" id="JAEPBG010000001">
    <property type="protein sequence ID" value="MBK4733591.1"/>
    <property type="molecule type" value="Genomic_DNA"/>
</dbReference>
<dbReference type="Pfam" id="PF05013">
    <property type="entry name" value="FGase"/>
    <property type="match status" value="1"/>
</dbReference>
<dbReference type="AlphaFoldDB" id="A0A934SN40"/>
<dbReference type="Gene3D" id="3.40.630.40">
    <property type="entry name" value="Zn-dependent exopeptidases"/>
    <property type="match status" value="1"/>
</dbReference>
<reference evidence="1" key="1">
    <citation type="submission" date="2021-01" db="EMBL/GenBank/DDBJ databases">
        <title>Genome sequence of strain Noviherbaspirillum sp. DKR-6.</title>
        <authorList>
            <person name="Chaudhary D.K."/>
        </authorList>
    </citation>
    <scope>NUCLEOTIDE SEQUENCE</scope>
    <source>
        <strain evidence="1">DKR-6</strain>
    </source>
</reference>